<protein>
    <recommendedName>
        <fullName evidence="5">Glycosyl hydrolase family 13 catalytic domain-containing protein</fullName>
    </recommendedName>
</protein>
<feature type="compositionally biased region" description="Polar residues" evidence="4">
    <location>
        <begin position="209"/>
        <end position="223"/>
    </location>
</feature>
<comment type="similarity">
    <text evidence="1">Belongs to the glycosyl hydrolase 13 family.</text>
</comment>
<organism evidence="6 7">
    <name type="scientific">Tsukamurella soli</name>
    <dbReference type="NCBI Taxonomy" id="644556"/>
    <lineage>
        <taxon>Bacteria</taxon>
        <taxon>Bacillati</taxon>
        <taxon>Actinomycetota</taxon>
        <taxon>Actinomycetes</taxon>
        <taxon>Mycobacteriales</taxon>
        <taxon>Tsukamurellaceae</taxon>
        <taxon>Tsukamurella</taxon>
    </lineage>
</organism>
<evidence type="ECO:0000256" key="3">
    <source>
        <dbReference type="ARBA" id="ARBA00023295"/>
    </source>
</evidence>
<dbReference type="InterPro" id="IPR004193">
    <property type="entry name" value="Glyco_hydro_13_N"/>
</dbReference>
<proteinExistence type="inferred from homology"/>
<dbReference type="EMBL" id="BAABFR010000138">
    <property type="protein sequence ID" value="GAA4405429.1"/>
    <property type="molecule type" value="Genomic_DNA"/>
</dbReference>
<dbReference type="Proteomes" id="UP001500635">
    <property type="component" value="Unassembled WGS sequence"/>
</dbReference>
<evidence type="ECO:0000313" key="7">
    <source>
        <dbReference type="Proteomes" id="UP001500635"/>
    </source>
</evidence>
<name>A0ABP8KFB5_9ACTN</name>
<dbReference type="InterPro" id="IPR013783">
    <property type="entry name" value="Ig-like_fold"/>
</dbReference>
<comment type="caution">
    <text evidence="6">The sequence shown here is derived from an EMBL/GenBank/DDBJ whole genome shotgun (WGS) entry which is preliminary data.</text>
</comment>
<evidence type="ECO:0000313" key="6">
    <source>
        <dbReference type="EMBL" id="GAA4405429.1"/>
    </source>
</evidence>
<dbReference type="Pfam" id="PF02922">
    <property type="entry name" value="CBM_48"/>
    <property type="match status" value="1"/>
</dbReference>
<evidence type="ECO:0000259" key="5">
    <source>
        <dbReference type="SMART" id="SM00642"/>
    </source>
</evidence>
<dbReference type="SUPFAM" id="SSF51011">
    <property type="entry name" value="Glycosyl hydrolase domain"/>
    <property type="match status" value="1"/>
</dbReference>
<dbReference type="InterPro" id="IPR017853">
    <property type="entry name" value="GH"/>
</dbReference>
<dbReference type="InterPro" id="IPR006047">
    <property type="entry name" value="GH13_cat_dom"/>
</dbReference>
<dbReference type="Gene3D" id="2.60.40.10">
    <property type="entry name" value="Immunoglobulins"/>
    <property type="match status" value="1"/>
</dbReference>
<dbReference type="Pfam" id="PF00128">
    <property type="entry name" value="Alpha-amylase"/>
    <property type="match status" value="2"/>
</dbReference>
<dbReference type="InterPro" id="IPR014756">
    <property type="entry name" value="Ig_E-set"/>
</dbReference>
<evidence type="ECO:0000256" key="2">
    <source>
        <dbReference type="ARBA" id="ARBA00022801"/>
    </source>
</evidence>
<dbReference type="SUPFAM" id="SSF81296">
    <property type="entry name" value="E set domains"/>
    <property type="match status" value="1"/>
</dbReference>
<feature type="compositionally biased region" description="Basic and acidic residues" evidence="4">
    <location>
        <begin position="607"/>
        <end position="621"/>
    </location>
</feature>
<feature type="region of interest" description="Disordered" evidence="4">
    <location>
        <begin position="607"/>
        <end position="636"/>
    </location>
</feature>
<evidence type="ECO:0000256" key="4">
    <source>
        <dbReference type="SAM" id="MobiDB-lite"/>
    </source>
</evidence>
<dbReference type="Gene3D" id="3.20.20.80">
    <property type="entry name" value="Glycosidases"/>
    <property type="match status" value="1"/>
</dbReference>
<keyword evidence="2" id="KW-0378">Hydrolase</keyword>
<dbReference type="SMART" id="SM00642">
    <property type="entry name" value="Aamy"/>
    <property type="match status" value="1"/>
</dbReference>
<accession>A0ABP8KFB5</accession>
<feature type="domain" description="Glycosyl hydrolase family 13 catalytic" evidence="5">
    <location>
        <begin position="317"/>
        <end position="709"/>
    </location>
</feature>
<feature type="compositionally biased region" description="Low complexity" evidence="4">
    <location>
        <begin position="224"/>
        <end position="251"/>
    </location>
</feature>
<dbReference type="SUPFAM" id="SSF51445">
    <property type="entry name" value="(Trans)glycosidases"/>
    <property type="match status" value="1"/>
</dbReference>
<gene>
    <name evidence="6" type="ORF">GCM10023147_48570</name>
</gene>
<keyword evidence="3" id="KW-0326">Glycosidase</keyword>
<feature type="region of interest" description="Disordered" evidence="4">
    <location>
        <begin position="1"/>
        <end position="27"/>
    </location>
</feature>
<feature type="region of interest" description="Disordered" evidence="4">
    <location>
        <begin position="173"/>
        <end position="270"/>
    </location>
</feature>
<reference evidence="7" key="1">
    <citation type="journal article" date="2019" name="Int. J. Syst. Evol. Microbiol.">
        <title>The Global Catalogue of Microorganisms (GCM) 10K type strain sequencing project: providing services to taxonomists for standard genome sequencing and annotation.</title>
        <authorList>
            <consortium name="The Broad Institute Genomics Platform"/>
            <consortium name="The Broad Institute Genome Sequencing Center for Infectious Disease"/>
            <person name="Wu L."/>
            <person name="Ma J."/>
        </authorList>
    </citation>
    <scope>NUCLEOTIDE SEQUENCE [LARGE SCALE GENOMIC DNA]</scope>
    <source>
        <strain evidence="7">JCM 17688</strain>
    </source>
</reference>
<dbReference type="InterPro" id="IPR013780">
    <property type="entry name" value="Glyco_hydro_b"/>
</dbReference>
<dbReference type="NCBIfam" id="TIGR02100">
    <property type="entry name" value="glgX_debranch"/>
    <property type="match status" value="1"/>
</dbReference>
<sequence>MTLPNPEPATTEPVTAQRASPPAVPVPTPAGAVHEPVSRSYDIWPGSPYPLGAAYDGAGTNFALFSEIADRVQLCLLDTNADGATTETRIELTEVDGHVWHAYLPTVSPGQRYGFRVHGPYDPASGLRCDPTKLLVDPYGKAFEGGFDGDPSLFSYLNPEPVEGAVPAAPADAVAAEPVPAGQSTDARSPGERVPAEQAAPDQAPGADTTDTTSADVQPSTQTGPAAGGDPASSAPESAVAVPEDAPAVSEPPEDAPAPPPHDPDSLGHTMTSVVINPYFDWQHDRAPRRPYHETVIYEAHVKGMTMLHPRVPEALRGTYAGLAHPEVISHLKSLGVTAIELMPVHQFMQDQTLLDRGLRNYWGYNSFGFLAPHHEYASVTTAGAAVTEFKAMVRAYHDAGLEVILDVVYNHTAEGNHMGPTICFRGIDNAAYYRLVEGDGAHYMDYTGTGNSLNARDPHTLQLIMDSLRYWVTEMHVDGFRFDLASTLARELHDVDRLSAFFDLVQQDPIVSQVKLIAEPWDVGEGGYQVGNFPPLWTEWNGKFRDTVRDYWRGETATLGEFASRLTGSSDLYENTGRRPGASINFVTAHDGFTLNDLVSYNEKHNEANGEESRDGESHNRSWNCGVEGPTDDPEVRKLRGRQRRNIMATLLLSQGTPMIAHGDEMGRTQHGNNNVYCQDDELSWMDWSLAETNADLVDFTRRVIALRALHPVFRRRRFFRGRPIRSGDQVRDIAWLTPSGDEMTEADWDSGFGKSLAAFLNGQGIEEPDARGERVVDDSFLLCFNAHYEDIDFVLPTRYDARRWRGVLDTSDPRGESGRELSAGATVTVPARSLLVLMHVPDEAATR</sequence>
<evidence type="ECO:0000256" key="1">
    <source>
        <dbReference type="ARBA" id="ARBA00008061"/>
    </source>
</evidence>
<dbReference type="Gene3D" id="2.60.40.1180">
    <property type="entry name" value="Golgi alpha-mannosidase II"/>
    <property type="match status" value="1"/>
</dbReference>
<dbReference type="InterPro" id="IPR011837">
    <property type="entry name" value="Glycogen_debranch_GlgX"/>
</dbReference>
<dbReference type="PANTHER" id="PTHR43002">
    <property type="entry name" value="GLYCOGEN DEBRANCHING ENZYME"/>
    <property type="match status" value="1"/>
</dbReference>
<dbReference type="CDD" id="cd11326">
    <property type="entry name" value="AmyAc_Glg_debranch"/>
    <property type="match status" value="1"/>
</dbReference>
<keyword evidence="7" id="KW-1185">Reference proteome</keyword>
<dbReference type="CDD" id="cd02856">
    <property type="entry name" value="E_set_GDE_Isoamylase_N"/>
    <property type="match status" value="1"/>
</dbReference>
<dbReference type="InterPro" id="IPR044505">
    <property type="entry name" value="GlgX_Isoamylase_N_E_set"/>
</dbReference>